<evidence type="ECO:0000256" key="7">
    <source>
        <dbReference type="SAM" id="Phobius"/>
    </source>
</evidence>
<feature type="transmembrane region" description="Helical" evidence="7">
    <location>
        <begin position="272"/>
        <end position="291"/>
    </location>
</feature>
<feature type="transmembrane region" description="Helical" evidence="7">
    <location>
        <begin position="116"/>
        <end position="134"/>
    </location>
</feature>
<proteinExistence type="inferred from homology"/>
<feature type="transmembrane region" description="Helical" evidence="7">
    <location>
        <begin position="541"/>
        <end position="559"/>
    </location>
</feature>
<evidence type="ECO:0000256" key="6">
    <source>
        <dbReference type="ARBA" id="ARBA00023136"/>
    </source>
</evidence>
<dbReference type="OrthoDB" id="6493944at2759"/>
<dbReference type="GO" id="GO:0005886">
    <property type="term" value="C:plasma membrane"/>
    <property type="evidence" value="ECO:0007669"/>
    <property type="project" value="TreeGrafter"/>
</dbReference>
<dbReference type="PANTHER" id="PTHR10283">
    <property type="entry name" value="SOLUTE CARRIER FAMILY 13 MEMBER"/>
    <property type="match status" value="1"/>
</dbReference>
<gene>
    <name evidence="8" type="primary">Dvir\GJ13740</name>
    <name evidence="8" type="ORF">Dvir_GJ13740</name>
</gene>
<evidence type="ECO:0000313" key="8">
    <source>
        <dbReference type="EMBL" id="KRF84879.1"/>
    </source>
</evidence>
<keyword evidence="5 7" id="KW-1133">Transmembrane helix</keyword>
<keyword evidence="9" id="KW-1185">Reference proteome</keyword>
<dbReference type="EMBL" id="CH940647">
    <property type="protein sequence ID" value="KRF84879.1"/>
    <property type="molecule type" value="Genomic_DNA"/>
</dbReference>
<dbReference type="InterPro" id="IPR031312">
    <property type="entry name" value="Na/sul_symport_CS"/>
</dbReference>
<evidence type="ECO:0000313" key="9">
    <source>
        <dbReference type="Proteomes" id="UP000008792"/>
    </source>
</evidence>
<comment type="similarity">
    <text evidence="2">Belongs to the SLC13A/DASS transporter (TC 2.A.47) family. NADC subfamily.</text>
</comment>
<dbReference type="InParanoid" id="A0A0Q9WUJ9"/>
<protein>
    <submittedName>
        <fullName evidence="8">Uncharacterized protein, isoform C</fullName>
    </submittedName>
</protein>
<comment type="subcellular location">
    <subcellularLocation>
        <location evidence="1">Membrane</location>
        <topology evidence="1">Multi-pass membrane protein</topology>
    </subcellularLocation>
</comment>
<feature type="transmembrane region" description="Helical" evidence="7">
    <location>
        <begin position="421"/>
        <end position="438"/>
    </location>
</feature>
<keyword evidence="6 7" id="KW-0472">Membrane</keyword>
<dbReference type="PANTHER" id="PTHR10283:SF82">
    <property type="entry name" value="SOLUTE CARRIER FAMILY 13 MEMBER 2"/>
    <property type="match status" value="1"/>
</dbReference>
<evidence type="ECO:0000256" key="2">
    <source>
        <dbReference type="ARBA" id="ARBA00006772"/>
    </source>
</evidence>
<feature type="transmembrane region" description="Helical" evidence="7">
    <location>
        <begin position="503"/>
        <end position="521"/>
    </location>
</feature>
<evidence type="ECO:0000256" key="3">
    <source>
        <dbReference type="ARBA" id="ARBA00022448"/>
    </source>
</evidence>
<feature type="transmembrane region" description="Helical" evidence="7">
    <location>
        <begin position="40"/>
        <end position="58"/>
    </location>
</feature>
<feature type="transmembrane region" description="Helical" evidence="7">
    <location>
        <begin position="70"/>
        <end position="96"/>
    </location>
</feature>
<feature type="transmembrane region" description="Helical" evidence="7">
    <location>
        <begin position="374"/>
        <end position="394"/>
    </location>
</feature>
<dbReference type="Pfam" id="PF00939">
    <property type="entry name" value="Na_sulph_symp"/>
    <property type="match status" value="1"/>
</dbReference>
<evidence type="ECO:0000256" key="5">
    <source>
        <dbReference type="ARBA" id="ARBA00022989"/>
    </source>
</evidence>
<feature type="transmembrane region" description="Helical" evidence="7">
    <location>
        <begin position="338"/>
        <end position="354"/>
    </location>
</feature>
<dbReference type="STRING" id="7244.A0A0Q9WUJ9"/>
<dbReference type="InterPro" id="IPR001898">
    <property type="entry name" value="SLC13A/DASS"/>
</dbReference>
<accession>A0A0Q9WUJ9</accession>
<dbReference type="Proteomes" id="UP000008792">
    <property type="component" value="Unassembled WGS sequence"/>
</dbReference>
<sequence>MDMEEFIDNFVRIEPVFKMELEAADPVEPQARWSTFFANHWKGCVVFLMPLVCLPIILMNNIPEYRCMYILLIMAVFWVTEALPLYVTSMIPIVAFPTMGIMGSEETCMTYFKDTLVMFMGGIMVALAIEYSGLHKRLALRVIQMVGCSPRRLHFGLIMVTMFISMWISNAACTAMMSPIVQAVLEELQAQGVCKIYHEPEYQMVGGKNKKKSEDELPYPTKVTQCYYLGIAYASSLGGCGTIIGTATNLTFKGIYDTAFPNATEKLDFPTFMFYSVPSMLVYTVLTYVFLQWHFMGLWRPKSKEAQEVQVGKDNAHVAKKVIDQRYKELGPMNMHEIQVMILFIIMVFMYFTRKPGIFTGWADLLPAKVIKNSMPTIFVVIMCFMLPANYAFLRYCTRRGPVPTAPTPSLITWKFIQSRVPWGLIFLLGGGFALAAGSKQSGMATLIGSSMSGLKVLPHPALLLVVILVAVFLTAFSSNVAVANILVPVLNEMSLALKIHPLYLVFPAGLACSMAFHLPVSTPPNALVAGYAHIRSKDMAIAGIGPTIITIIVLFIFCQTWGMVIYPNLDTFPEWAQIAAEEAANKSRLLAEVAANKTRIIELAANATRLLANNTELLTDLSTSSSNLVGNIIANSTQPLAQLAVNGTRLLTDLAFNKTL</sequence>
<name>A0A0Q9WUJ9_DROVI</name>
<dbReference type="GO" id="GO:0015137">
    <property type="term" value="F:citrate transmembrane transporter activity"/>
    <property type="evidence" value="ECO:0007669"/>
    <property type="project" value="TreeGrafter"/>
</dbReference>
<dbReference type="GO" id="GO:0015141">
    <property type="term" value="F:succinate transmembrane transporter activity"/>
    <property type="evidence" value="ECO:0007669"/>
    <property type="project" value="TreeGrafter"/>
</dbReference>
<keyword evidence="3" id="KW-0813">Transport</keyword>
<evidence type="ECO:0000256" key="4">
    <source>
        <dbReference type="ARBA" id="ARBA00022692"/>
    </source>
</evidence>
<keyword evidence="4 7" id="KW-0812">Transmembrane</keyword>
<evidence type="ECO:0000256" key="1">
    <source>
        <dbReference type="ARBA" id="ARBA00004141"/>
    </source>
</evidence>
<feature type="transmembrane region" description="Helical" evidence="7">
    <location>
        <begin position="458"/>
        <end position="491"/>
    </location>
</feature>
<dbReference type="AlphaFoldDB" id="A0A0Q9WUJ9"/>
<organism evidence="8 9">
    <name type="scientific">Drosophila virilis</name>
    <name type="common">Fruit fly</name>
    <dbReference type="NCBI Taxonomy" id="7244"/>
    <lineage>
        <taxon>Eukaryota</taxon>
        <taxon>Metazoa</taxon>
        <taxon>Ecdysozoa</taxon>
        <taxon>Arthropoda</taxon>
        <taxon>Hexapoda</taxon>
        <taxon>Insecta</taxon>
        <taxon>Pterygota</taxon>
        <taxon>Neoptera</taxon>
        <taxon>Endopterygota</taxon>
        <taxon>Diptera</taxon>
        <taxon>Brachycera</taxon>
        <taxon>Muscomorpha</taxon>
        <taxon>Ephydroidea</taxon>
        <taxon>Drosophilidae</taxon>
        <taxon>Drosophila</taxon>
    </lineage>
</organism>
<dbReference type="PROSITE" id="PS01271">
    <property type="entry name" value="NA_SULFATE"/>
    <property type="match status" value="1"/>
</dbReference>
<reference evidence="8 9" key="1">
    <citation type="journal article" date="2007" name="Nature">
        <title>Evolution of genes and genomes on the Drosophila phylogeny.</title>
        <authorList>
            <consortium name="Drosophila 12 Genomes Consortium"/>
            <person name="Clark A.G."/>
            <person name="Eisen M.B."/>
            <person name="Smith D.R."/>
            <person name="Bergman C.M."/>
            <person name="Oliver B."/>
            <person name="Markow T.A."/>
            <person name="Kaufman T.C."/>
            <person name="Kellis M."/>
            <person name="Gelbart W."/>
            <person name="Iyer V.N."/>
            <person name="Pollard D.A."/>
            <person name="Sackton T.B."/>
            <person name="Larracuente A.M."/>
            <person name="Singh N.D."/>
            <person name="Abad J.P."/>
            <person name="Abt D.N."/>
            <person name="Adryan B."/>
            <person name="Aguade M."/>
            <person name="Akashi H."/>
            <person name="Anderson W.W."/>
            <person name="Aquadro C.F."/>
            <person name="Ardell D.H."/>
            <person name="Arguello R."/>
            <person name="Artieri C.G."/>
            <person name="Barbash D.A."/>
            <person name="Barker D."/>
            <person name="Barsanti P."/>
            <person name="Batterham P."/>
            <person name="Batzoglou S."/>
            <person name="Begun D."/>
            <person name="Bhutkar A."/>
            <person name="Blanco E."/>
            <person name="Bosak S.A."/>
            <person name="Bradley R.K."/>
            <person name="Brand A.D."/>
            <person name="Brent M.R."/>
            <person name="Brooks A.N."/>
            <person name="Brown R.H."/>
            <person name="Butlin R.K."/>
            <person name="Caggese C."/>
            <person name="Calvi B.R."/>
            <person name="Bernardo de Carvalho A."/>
            <person name="Caspi A."/>
            <person name="Castrezana S."/>
            <person name="Celniker S.E."/>
            <person name="Chang J.L."/>
            <person name="Chapple C."/>
            <person name="Chatterji S."/>
            <person name="Chinwalla A."/>
            <person name="Civetta A."/>
            <person name="Clifton S.W."/>
            <person name="Comeron J.M."/>
            <person name="Costello J.C."/>
            <person name="Coyne J.A."/>
            <person name="Daub J."/>
            <person name="David R.G."/>
            <person name="Delcher A.L."/>
            <person name="Delehaunty K."/>
            <person name="Do C.B."/>
            <person name="Ebling H."/>
            <person name="Edwards K."/>
            <person name="Eickbush T."/>
            <person name="Evans J.D."/>
            <person name="Filipski A."/>
            <person name="Findeiss S."/>
            <person name="Freyhult E."/>
            <person name="Fulton L."/>
            <person name="Fulton R."/>
            <person name="Garcia A.C."/>
            <person name="Gardiner A."/>
            <person name="Garfield D.A."/>
            <person name="Garvin B.E."/>
            <person name="Gibson G."/>
            <person name="Gilbert D."/>
            <person name="Gnerre S."/>
            <person name="Godfrey J."/>
            <person name="Good R."/>
            <person name="Gotea V."/>
            <person name="Gravely B."/>
            <person name="Greenberg A.J."/>
            <person name="Griffiths-Jones S."/>
            <person name="Gross S."/>
            <person name="Guigo R."/>
            <person name="Gustafson E.A."/>
            <person name="Haerty W."/>
            <person name="Hahn M.W."/>
            <person name="Halligan D.L."/>
            <person name="Halpern A.L."/>
            <person name="Halter G.M."/>
            <person name="Han M.V."/>
            <person name="Heger A."/>
            <person name="Hillier L."/>
            <person name="Hinrichs A.S."/>
            <person name="Holmes I."/>
            <person name="Hoskins R.A."/>
            <person name="Hubisz M.J."/>
            <person name="Hultmark D."/>
            <person name="Huntley M.A."/>
            <person name="Jaffe D.B."/>
            <person name="Jagadeeshan S."/>
            <person name="Jeck W.R."/>
            <person name="Johnson J."/>
            <person name="Jones C.D."/>
            <person name="Jordan W.C."/>
            <person name="Karpen G.H."/>
            <person name="Kataoka E."/>
            <person name="Keightley P.D."/>
            <person name="Kheradpour P."/>
            <person name="Kirkness E.F."/>
            <person name="Koerich L.B."/>
            <person name="Kristiansen K."/>
            <person name="Kudrna D."/>
            <person name="Kulathinal R.J."/>
            <person name="Kumar S."/>
            <person name="Kwok R."/>
            <person name="Lander E."/>
            <person name="Langley C.H."/>
            <person name="Lapoint R."/>
            <person name="Lazzaro B.P."/>
            <person name="Lee S.J."/>
            <person name="Levesque L."/>
            <person name="Li R."/>
            <person name="Lin C.F."/>
            <person name="Lin M.F."/>
            <person name="Lindblad-Toh K."/>
            <person name="Llopart A."/>
            <person name="Long M."/>
            <person name="Low L."/>
            <person name="Lozovsky E."/>
            <person name="Lu J."/>
            <person name="Luo M."/>
            <person name="Machado C.A."/>
            <person name="Makalowski W."/>
            <person name="Marzo M."/>
            <person name="Matsuda M."/>
            <person name="Matzkin L."/>
            <person name="McAllister B."/>
            <person name="McBride C.S."/>
            <person name="McKernan B."/>
            <person name="McKernan K."/>
            <person name="Mendez-Lago M."/>
            <person name="Minx P."/>
            <person name="Mollenhauer M.U."/>
            <person name="Montooth K."/>
            <person name="Mount S.M."/>
            <person name="Mu X."/>
            <person name="Myers E."/>
            <person name="Negre B."/>
            <person name="Newfeld S."/>
            <person name="Nielsen R."/>
            <person name="Noor M.A."/>
            <person name="O'Grady P."/>
            <person name="Pachter L."/>
            <person name="Papaceit M."/>
            <person name="Parisi M.J."/>
            <person name="Parisi M."/>
            <person name="Parts L."/>
            <person name="Pedersen J.S."/>
            <person name="Pesole G."/>
            <person name="Phillippy A.M."/>
            <person name="Ponting C.P."/>
            <person name="Pop M."/>
            <person name="Porcelli D."/>
            <person name="Powell J.R."/>
            <person name="Prohaska S."/>
            <person name="Pruitt K."/>
            <person name="Puig M."/>
            <person name="Quesneville H."/>
            <person name="Ram K.R."/>
            <person name="Rand D."/>
            <person name="Rasmussen M.D."/>
            <person name="Reed L.K."/>
            <person name="Reenan R."/>
            <person name="Reily A."/>
            <person name="Remington K.A."/>
            <person name="Rieger T.T."/>
            <person name="Ritchie M.G."/>
            <person name="Robin C."/>
            <person name="Rogers Y.H."/>
            <person name="Rohde C."/>
            <person name="Rozas J."/>
            <person name="Rubenfield M.J."/>
            <person name="Ruiz A."/>
            <person name="Russo S."/>
            <person name="Salzberg S.L."/>
            <person name="Sanchez-Gracia A."/>
            <person name="Saranga D.J."/>
            <person name="Sato H."/>
            <person name="Schaeffer S.W."/>
            <person name="Schatz M.C."/>
            <person name="Schlenke T."/>
            <person name="Schwartz R."/>
            <person name="Segarra C."/>
            <person name="Singh R.S."/>
            <person name="Sirot L."/>
            <person name="Sirota M."/>
            <person name="Sisneros N.B."/>
            <person name="Smith C.D."/>
            <person name="Smith T.F."/>
            <person name="Spieth J."/>
            <person name="Stage D.E."/>
            <person name="Stark A."/>
            <person name="Stephan W."/>
            <person name="Strausberg R.L."/>
            <person name="Strempel S."/>
            <person name="Sturgill D."/>
            <person name="Sutton G."/>
            <person name="Sutton G.G."/>
            <person name="Tao W."/>
            <person name="Teichmann S."/>
            <person name="Tobari Y.N."/>
            <person name="Tomimura Y."/>
            <person name="Tsolas J.M."/>
            <person name="Valente V.L."/>
            <person name="Venter E."/>
            <person name="Venter J.C."/>
            <person name="Vicario S."/>
            <person name="Vieira F.G."/>
            <person name="Vilella A.J."/>
            <person name="Villasante A."/>
            <person name="Walenz B."/>
            <person name="Wang J."/>
            <person name="Wasserman M."/>
            <person name="Watts T."/>
            <person name="Wilson D."/>
            <person name="Wilson R.K."/>
            <person name="Wing R.A."/>
            <person name="Wolfner M.F."/>
            <person name="Wong A."/>
            <person name="Wong G.K."/>
            <person name="Wu C.I."/>
            <person name="Wu G."/>
            <person name="Yamamoto D."/>
            <person name="Yang H.P."/>
            <person name="Yang S.P."/>
            <person name="Yorke J.A."/>
            <person name="Yoshida K."/>
            <person name="Zdobnov E."/>
            <person name="Zhang P."/>
            <person name="Zhang Y."/>
            <person name="Zimin A.V."/>
            <person name="Baldwin J."/>
            <person name="Abdouelleil A."/>
            <person name="Abdulkadir J."/>
            <person name="Abebe A."/>
            <person name="Abera B."/>
            <person name="Abreu J."/>
            <person name="Acer S.C."/>
            <person name="Aftuck L."/>
            <person name="Alexander A."/>
            <person name="An P."/>
            <person name="Anderson E."/>
            <person name="Anderson S."/>
            <person name="Arachi H."/>
            <person name="Azer M."/>
            <person name="Bachantsang P."/>
            <person name="Barry A."/>
            <person name="Bayul T."/>
            <person name="Berlin A."/>
            <person name="Bessette D."/>
            <person name="Bloom T."/>
            <person name="Blye J."/>
            <person name="Boguslavskiy L."/>
            <person name="Bonnet C."/>
            <person name="Boukhgalter B."/>
            <person name="Bourzgui I."/>
            <person name="Brown A."/>
            <person name="Cahill P."/>
            <person name="Channer S."/>
            <person name="Cheshatsang Y."/>
            <person name="Chuda L."/>
            <person name="Citroen M."/>
            <person name="Collymore A."/>
            <person name="Cooke P."/>
            <person name="Costello M."/>
            <person name="D'Aco K."/>
            <person name="Daza R."/>
            <person name="De Haan G."/>
            <person name="DeGray S."/>
            <person name="DeMaso C."/>
            <person name="Dhargay N."/>
            <person name="Dooley K."/>
            <person name="Dooley E."/>
            <person name="Doricent M."/>
            <person name="Dorje P."/>
            <person name="Dorjee K."/>
            <person name="Dupes A."/>
            <person name="Elong R."/>
            <person name="Falk J."/>
            <person name="Farina A."/>
            <person name="Faro S."/>
            <person name="Ferguson D."/>
            <person name="Fisher S."/>
            <person name="Foley C.D."/>
            <person name="Franke A."/>
            <person name="Friedrich D."/>
            <person name="Gadbois L."/>
            <person name="Gearin G."/>
            <person name="Gearin C.R."/>
            <person name="Giannoukos G."/>
            <person name="Goode T."/>
            <person name="Graham J."/>
            <person name="Grandbois E."/>
            <person name="Grewal S."/>
            <person name="Gyaltsen K."/>
            <person name="Hafez N."/>
            <person name="Hagos B."/>
            <person name="Hall J."/>
            <person name="Henson C."/>
            <person name="Hollinger A."/>
            <person name="Honan T."/>
            <person name="Huard M.D."/>
            <person name="Hughes L."/>
            <person name="Hurhula B."/>
            <person name="Husby M.E."/>
            <person name="Kamat A."/>
            <person name="Kanga B."/>
            <person name="Kashin S."/>
            <person name="Khazanovich D."/>
            <person name="Kisner P."/>
            <person name="Lance K."/>
            <person name="Lara M."/>
            <person name="Lee W."/>
            <person name="Lennon N."/>
            <person name="Letendre F."/>
            <person name="LeVine R."/>
            <person name="Lipovsky A."/>
            <person name="Liu X."/>
            <person name="Liu J."/>
            <person name="Liu S."/>
            <person name="Lokyitsang T."/>
            <person name="Lokyitsang Y."/>
            <person name="Lubonja R."/>
            <person name="Lui A."/>
            <person name="MacDonald P."/>
            <person name="Magnisalis V."/>
            <person name="Maru K."/>
            <person name="Matthews C."/>
            <person name="McCusker W."/>
            <person name="McDonough S."/>
            <person name="Mehta T."/>
            <person name="Meldrim J."/>
            <person name="Meneus L."/>
            <person name="Mihai O."/>
            <person name="Mihalev A."/>
            <person name="Mihova T."/>
            <person name="Mittelman R."/>
            <person name="Mlenga V."/>
            <person name="Montmayeur A."/>
            <person name="Mulrain L."/>
            <person name="Navidi A."/>
            <person name="Naylor J."/>
            <person name="Negash T."/>
            <person name="Nguyen T."/>
            <person name="Nguyen N."/>
            <person name="Nicol R."/>
            <person name="Norbu C."/>
            <person name="Norbu N."/>
            <person name="Novod N."/>
            <person name="O'Neill B."/>
            <person name="Osman S."/>
            <person name="Markiewicz E."/>
            <person name="Oyono O.L."/>
            <person name="Patti C."/>
            <person name="Phunkhang P."/>
            <person name="Pierre F."/>
            <person name="Priest M."/>
            <person name="Raghuraman S."/>
            <person name="Rege F."/>
            <person name="Reyes R."/>
            <person name="Rise C."/>
            <person name="Rogov P."/>
            <person name="Ross K."/>
            <person name="Ryan E."/>
            <person name="Settipalli S."/>
            <person name="Shea T."/>
            <person name="Sherpa N."/>
            <person name="Shi L."/>
            <person name="Shih D."/>
            <person name="Sparrow T."/>
            <person name="Spaulding J."/>
            <person name="Stalker J."/>
            <person name="Stange-Thomann N."/>
            <person name="Stavropoulos S."/>
            <person name="Stone C."/>
            <person name="Strader C."/>
            <person name="Tesfaye S."/>
            <person name="Thomson T."/>
            <person name="Thoulutsang Y."/>
            <person name="Thoulutsang D."/>
            <person name="Topham K."/>
            <person name="Topping I."/>
            <person name="Tsamla T."/>
            <person name="Vassiliev H."/>
            <person name="Vo A."/>
            <person name="Wangchuk T."/>
            <person name="Wangdi T."/>
            <person name="Weiand M."/>
            <person name="Wilkinson J."/>
            <person name="Wilson A."/>
            <person name="Yadav S."/>
            <person name="Young G."/>
            <person name="Yu Q."/>
            <person name="Zembek L."/>
            <person name="Zhong D."/>
            <person name="Zimmer A."/>
            <person name="Zwirko Z."/>
            <person name="Jaffe D.B."/>
            <person name="Alvarez P."/>
            <person name="Brockman W."/>
            <person name="Butler J."/>
            <person name="Chin C."/>
            <person name="Gnerre S."/>
            <person name="Grabherr M."/>
            <person name="Kleber M."/>
            <person name="Mauceli E."/>
            <person name="MacCallum I."/>
        </authorList>
    </citation>
    <scope>NUCLEOTIDE SEQUENCE [LARGE SCALE GENOMIC DNA]</scope>
    <source>
        <strain evidence="9">Tucson 15010-1051.87</strain>
    </source>
</reference>
<dbReference type="FunCoup" id="A0A0Q9WUJ9">
    <property type="interactions" value="207"/>
</dbReference>